<accession>A0A399RHV4</accession>
<dbReference type="Gene3D" id="3.40.630.30">
    <property type="match status" value="1"/>
</dbReference>
<comment type="caution">
    <text evidence="2">The sequence shown here is derived from an EMBL/GenBank/DDBJ whole genome shotgun (WGS) entry which is preliminary data.</text>
</comment>
<dbReference type="InterPro" id="IPR016181">
    <property type="entry name" value="Acyl_CoA_acyltransferase"/>
</dbReference>
<protein>
    <submittedName>
        <fullName evidence="2">N-acetyltransferase</fullName>
    </submittedName>
</protein>
<dbReference type="Pfam" id="PF14542">
    <property type="entry name" value="Acetyltransf_CG"/>
    <property type="match status" value="1"/>
</dbReference>
<dbReference type="InterPro" id="IPR031165">
    <property type="entry name" value="GNAT_YJDJ"/>
</dbReference>
<gene>
    <name evidence="2" type="ORF">D1223_05155</name>
</gene>
<dbReference type="Proteomes" id="UP000266385">
    <property type="component" value="Unassembled WGS sequence"/>
</dbReference>
<keyword evidence="2" id="KW-0808">Transferase</keyword>
<name>A0A399RHV4_9PROT</name>
<feature type="domain" description="N-acetyltransferase" evidence="1">
    <location>
        <begin position="11"/>
        <end position="97"/>
    </location>
</feature>
<proteinExistence type="predicted"/>
<evidence type="ECO:0000313" key="2">
    <source>
        <dbReference type="EMBL" id="RIJ30044.1"/>
    </source>
</evidence>
<evidence type="ECO:0000313" key="3">
    <source>
        <dbReference type="Proteomes" id="UP000266385"/>
    </source>
</evidence>
<evidence type="ECO:0000259" key="1">
    <source>
        <dbReference type="PROSITE" id="PS51729"/>
    </source>
</evidence>
<dbReference type="PROSITE" id="PS51729">
    <property type="entry name" value="GNAT_YJDJ"/>
    <property type="match status" value="1"/>
</dbReference>
<keyword evidence="3" id="KW-1185">Reference proteome</keyword>
<dbReference type="AlphaFoldDB" id="A0A399RHV4"/>
<dbReference type="EMBL" id="QWFX01000006">
    <property type="protein sequence ID" value="RIJ30044.1"/>
    <property type="molecule type" value="Genomic_DNA"/>
</dbReference>
<dbReference type="SUPFAM" id="SSF55729">
    <property type="entry name" value="Acyl-CoA N-acyltransferases (Nat)"/>
    <property type="match status" value="1"/>
</dbReference>
<dbReference type="GO" id="GO:0016740">
    <property type="term" value="F:transferase activity"/>
    <property type="evidence" value="ECO:0007669"/>
    <property type="project" value="UniProtKB-KW"/>
</dbReference>
<reference evidence="2 3" key="1">
    <citation type="submission" date="2018-08" db="EMBL/GenBank/DDBJ databases">
        <title>Henriciella mobilis sp. nov., isolated from seawater.</title>
        <authorList>
            <person name="Cheng H."/>
            <person name="Wu Y.-H."/>
            <person name="Xu X.-W."/>
            <person name="Guo L.-L."/>
        </authorList>
    </citation>
    <scope>NUCLEOTIDE SEQUENCE [LARGE SCALE GENOMIC DNA]</scope>
    <source>
        <strain evidence="2 3">JN25</strain>
    </source>
</reference>
<sequence>MAGRTKMSDLVLKDSGQRLTADVEGHELEIRYGWAKPDVMRVDFVGVPSVLGGRGLGTKLVGALVEKARQDGFQLLPVCGFARVQLQRHPEWQDVVH</sequence>
<organism evidence="2 3">
    <name type="scientific">Henriciella mobilis</name>
    <dbReference type="NCBI Taxonomy" id="2305467"/>
    <lineage>
        <taxon>Bacteria</taxon>
        <taxon>Pseudomonadati</taxon>
        <taxon>Pseudomonadota</taxon>
        <taxon>Alphaproteobacteria</taxon>
        <taxon>Hyphomonadales</taxon>
        <taxon>Hyphomonadaceae</taxon>
        <taxon>Henriciella</taxon>
    </lineage>
</organism>